<accession>A0ABQ1PYQ5</accession>
<feature type="domain" description="O-antigen ligase-related" evidence="6">
    <location>
        <begin position="228"/>
        <end position="363"/>
    </location>
</feature>
<feature type="transmembrane region" description="Helical" evidence="5">
    <location>
        <begin position="32"/>
        <end position="50"/>
    </location>
</feature>
<feature type="transmembrane region" description="Helical" evidence="5">
    <location>
        <begin position="80"/>
        <end position="97"/>
    </location>
</feature>
<comment type="subcellular location">
    <subcellularLocation>
        <location evidence="1">Membrane</location>
        <topology evidence="1">Multi-pass membrane protein</topology>
    </subcellularLocation>
</comment>
<dbReference type="Pfam" id="PF04932">
    <property type="entry name" value="Wzy_C"/>
    <property type="match status" value="1"/>
</dbReference>
<feature type="transmembrane region" description="Helical" evidence="5">
    <location>
        <begin position="263"/>
        <end position="284"/>
    </location>
</feature>
<evidence type="ECO:0000256" key="3">
    <source>
        <dbReference type="ARBA" id="ARBA00022989"/>
    </source>
</evidence>
<keyword evidence="2 5" id="KW-0812">Transmembrane</keyword>
<dbReference type="EMBL" id="BMCK01000001">
    <property type="protein sequence ID" value="GGD07122.1"/>
    <property type="molecule type" value="Genomic_DNA"/>
</dbReference>
<dbReference type="Proteomes" id="UP000630594">
    <property type="component" value="Unassembled WGS sequence"/>
</dbReference>
<keyword evidence="8" id="KW-1185">Reference proteome</keyword>
<evidence type="ECO:0000256" key="5">
    <source>
        <dbReference type="SAM" id="Phobius"/>
    </source>
</evidence>
<evidence type="ECO:0000256" key="2">
    <source>
        <dbReference type="ARBA" id="ARBA00022692"/>
    </source>
</evidence>
<proteinExistence type="predicted"/>
<dbReference type="PANTHER" id="PTHR37422">
    <property type="entry name" value="TEICHURONIC ACID BIOSYNTHESIS PROTEIN TUAE"/>
    <property type="match status" value="1"/>
</dbReference>
<evidence type="ECO:0000259" key="6">
    <source>
        <dbReference type="Pfam" id="PF04932"/>
    </source>
</evidence>
<keyword evidence="3 5" id="KW-1133">Transmembrane helix</keyword>
<dbReference type="PANTHER" id="PTHR37422:SF13">
    <property type="entry name" value="LIPOPOLYSACCHARIDE BIOSYNTHESIS PROTEIN PA4999-RELATED"/>
    <property type="match status" value="1"/>
</dbReference>
<feature type="transmembrane region" description="Helical" evidence="5">
    <location>
        <begin position="201"/>
        <end position="219"/>
    </location>
</feature>
<evidence type="ECO:0000256" key="1">
    <source>
        <dbReference type="ARBA" id="ARBA00004141"/>
    </source>
</evidence>
<feature type="transmembrane region" description="Helical" evidence="5">
    <location>
        <begin position="387"/>
        <end position="410"/>
    </location>
</feature>
<feature type="transmembrane region" description="Helical" evidence="5">
    <location>
        <begin position="347"/>
        <end position="367"/>
    </location>
</feature>
<keyword evidence="4 5" id="KW-0472">Membrane</keyword>
<sequence>MSGTREAPPPTVTSPHRGLIPLLLGVPLLDSFGPDAAVVGFVTLATFFSAAAGSHRLTYFFVAASAVQALTVTAGVPGVVWTGMALAGGVFFANLTIRRRTTFPLGLATVTALVGGYWLTIPPTEPSAVVAAVALITLPAYLLLLRMLPGRPDTATPVFAAAGLVATVLPGAMEALGAVLADTAGYSRARVFESAIGTSNYAAGLAAAAGVAAFSAGRARSRLLLLMSLPLLAAPFALASRGALIGEVAALALLFFLERKGGVAAALKPLAALLAGTVLVFVAAEQQWFWFRRFTQPGVNTDYTSGRTDLWSFAVDQWETSLIFGLGPGGGTSDMLARTAIAYPHNFVLAWLIQVGLVGTLVLMVVLCPRPLRRWTVAAAPLVAITIHSMIEPMIETPVGAVFFAVLLAAHGIPSRSQSKDVTS</sequence>
<feature type="transmembrane region" description="Helical" evidence="5">
    <location>
        <begin position="231"/>
        <end position="257"/>
    </location>
</feature>
<reference evidence="8" key="1">
    <citation type="journal article" date="2019" name="Int. J. Syst. Evol. Microbiol.">
        <title>The Global Catalogue of Microorganisms (GCM) 10K type strain sequencing project: providing services to taxonomists for standard genome sequencing and annotation.</title>
        <authorList>
            <consortium name="The Broad Institute Genomics Platform"/>
            <consortium name="The Broad Institute Genome Sequencing Center for Infectious Disease"/>
            <person name="Wu L."/>
            <person name="Ma J."/>
        </authorList>
    </citation>
    <scope>NUCLEOTIDE SEQUENCE [LARGE SCALE GENOMIC DNA]</scope>
    <source>
        <strain evidence="8">CCM 7403</strain>
    </source>
</reference>
<feature type="transmembrane region" description="Helical" evidence="5">
    <location>
        <begin position="104"/>
        <end position="121"/>
    </location>
</feature>
<feature type="transmembrane region" description="Helical" evidence="5">
    <location>
        <begin position="127"/>
        <end position="145"/>
    </location>
</feature>
<evidence type="ECO:0000313" key="8">
    <source>
        <dbReference type="Proteomes" id="UP000630594"/>
    </source>
</evidence>
<dbReference type="InterPro" id="IPR051533">
    <property type="entry name" value="WaaL-like"/>
</dbReference>
<dbReference type="InterPro" id="IPR007016">
    <property type="entry name" value="O-antigen_ligase-rel_domated"/>
</dbReference>
<evidence type="ECO:0000256" key="4">
    <source>
        <dbReference type="ARBA" id="ARBA00023136"/>
    </source>
</evidence>
<protein>
    <recommendedName>
        <fullName evidence="6">O-antigen ligase-related domain-containing protein</fullName>
    </recommendedName>
</protein>
<gene>
    <name evidence="7" type="ORF">GCM10007231_02330</name>
</gene>
<evidence type="ECO:0000313" key="7">
    <source>
        <dbReference type="EMBL" id="GGD07122.1"/>
    </source>
</evidence>
<organism evidence="7 8">
    <name type="scientific">Nocardioides daphniae</name>
    <dbReference type="NCBI Taxonomy" id="402297"/>
    <lineage>
        <taxon>Bacteria</taxon>
        <taxon>Bacillati</taxon>
        <taxon>Actinomycetota</taxon>
        <taxon>Actinomycetes</taxon>
        <taxon>Propionibacteriales</taxon>
        <taxon>Nocardioidaceae</taxon>
        <taxon>Nocardioides</taxon>
    </lineage>
</organism>
<comment type="caution">
    <text evidence="7">The sequence shown here is derived from an EMBL/GenBank/DDBJ whole genome shotgun (WGS) entry which is preliminary data.</text>
</comment>
<name>A0ABQ1PYQ5_9ACTN</name>
<feature type="transmembrane region" description="Helical" evidence="5">
    <location>
        <begin position="157"/>
        <end position="181"/>
    </location>
</feature>